<evidence type="ECO:0000313" key="1">
    <source>
        <dbReference type="EMBL" id="OWY93259.1"/>
    </source>
</evidence>
<dbReference type="Proteomes" id="UP000198211">
    <property type="component" value="Unassembled WGS sequence"/>
</dbReference>
<dbReference type="InterPro" id="IPR052055">
    <property type="entry name" value="Hepadnavirus_pol/RT"/>
</dbReference>
<keyword evidence="2" id="KW-1185">Reference proteome</keyword>
<dbReference type="AlphaFoldDB" id="A0A225UM90"/>
<proteinExistence type="predicted"/>
<accession>A0A225UM90</accession>
<sequence length="182" mass="20628">MVTVLGPDAINEEKFTAWCTRLKILGLMFDTAAGTVAMPQHKIDKIKTCVVVSYHADSLSRSDYRSLLGLRHVATCVRPARPFLQRLRQQEQFLHRWQRVQLPLLNCVALEFFQVLPPPAVIVEMDASDSGLCALVPSSKQVLRYAFQANERHLIEATKARSQVRFDINYRELLSCAFAAQV</sequence>
<name>A0A225UM90_9STRA</name>
<reference evidence="2" key="1">
    <citation type="submission" date="2017-03" db="EMBL/GenBank/DDBJ databases">
        <title>Phytopthora megakarya and P. palmivora, two closely related causual agents of cacao black pod achieved similar genome size and gene model numbers by different mechanisms.</title>
        <authorList>
            <person name="Ali S."/>
            <person name="Shao J."/>
            <person name="Larry D.J."/>
            <person name="Kronmiller B."/>
            <person name="Shen D."/>
            <person name="Strem M.D."/>
            <person name="Melnick R.L."/>
            <person name="Guiltinan M.J."/>
            <person name="Tyler B.M."/>
            <person name="Meinhardt L.W."/>
            <person name="Bailey B.A."/>
        </authorList>
    </citation>
    <scope>NUCLEOTIDE SEQUENCE [LARGE SCALE GENOMIC DNA]</scope>
    <source>
        <strain evidence="2">zdho120</strain>
    </source>
</reference>
<evidence type="ECO:0000313" key="2">
    <source>
        <dbReference type="Proteomes" id="UP000198211"/>
    </source>
</evidence>
<dbReference type="OrthoDB" id="6058745at2759"/>
<dbReference type="PANTHER" id="PTHR33050:SF7">
    <property type="entry name" value="RIBONUCLEASE H"/>
    <property type="match status" value="1"/>
</dbReference>
<dbReference type="PANTHER" id="PTHR33050">
    <property type="entry name" value="REVERSE TRANSCRIPTASE DOMAIN-CONTAINING PROTEIN"/>
    <property type="match status" value="1"/>
</dbReference>
<organism evidence="1 2">
    <name type="scientific">Phytophthora megakarya</name>
    <dbReference type="NCBI Taxonomy" id="4795"/>
    <lineage>
        <taxon>Eukaryota</taxon>
        <taxon>Sar</taxon>
        <taxon>Stramenopiles</taxon>
        <taxon>Oomycota</taxon>
        <taxon>Peronosporomycetes</taxon>
        <taxon>Peronosporales</taxon>
        <taxon>Peronosporaceae</taxon>
        <taxon>Phytophthora</taxon>
    </lineage>
</organism>
<protein>
    <submittedName>
        <fullName evidence="1">Uncharacterized protein</fullName>
    </submittedName>
</protein>
<gene>
    <name evidence="1" type="ORF">PHMEG_00037411</name>
</gene>
<comment type="caution">
    <text evidence="1">The sequence shown here is derived from an EMBL/GenBank/DDBJ whole genome shotgun (WGS) entry which is preliminary data.</text>
</comment>
<dbReference type="EMBL" id="NBNE01016398">
    <property type="protein sequence ID" value="OWY93259.1"/>
    <property type="molecule type" value="Genomic_DNA"/>
</dbReference>